<gene>
    <name evidence="2" type="ORF">FJR45_04700</name>
</gene>
<accession>A0A7M1B0P2</accession>
<dbReference type="EMBL" id="CP041235">
    <property type="protein sequence ID" value="QOP43281.1"/>
    <property type="molecule type" value="Genomic_DNA"/>
</dbReference>
<keyword evidence="3" id="KW-1185">Reference proteome</keyword>
<evidence type="ECO:0000256" key="1">
    <source>
        <dbReference type="SAM" id="Phobius"/>
    </source>
</evidence>
<name>A0A7M1B0P2_9BACT</name>
<proteinExistence type="predicted"/>
<dbReference type="Pfam" id="PF14899">
    <property type="entry name" value="DUF4492"/>
    <property type="match status" value="1"/>
</dbReference>
<reference evidence="2 3" key="1">
    <citation type="submission" date="2019-06" db="EMBL/GenBank/DDBJ databases">
        <title>Sulfurimonas gotlandica sp. nov., a chemoautotrophic and psychrotolerant epsilonproteobacterium isolated from a pelagic redoxcline, and an emended description of the genus Sulfurimonas.</title>
        <authorList>
            <person name="Wang S."/>
            <person name="Jiang L."/>
            <person name="Shao Z."/>
        </authorList>
    </citation>
    <scope>NUCLEOTIDE SEQUENCE [LARGE SCALE GENOMIC DNA]</scope>
    <source>
        <strain evidence="2 3">S2-6</strain>
    </source>
</reference>
<evidence type="ECO:0000313" key="2">
    <source>
        <dbReference type="EMBL" id="QOP43281.1"/>
    </source>
</evidence>
<organism evidence="2 3">
    <name type="scientific">Sulfurimonas sediminis</name>
    <dbReference type="NCBI Taxonomy" id="2590020"/>
    <lineage>
        <taxon>Bacteria</taxon>
        <taxon>Pseudomonadati</taxon>
        <taxon>Campylobacterota</taxon>
        <taxon>Epsilonproteobacteria</taxon>
        <taxon>Campylobacterales</taxon>
        <taxon>Sulfurimonadaceae</taxon>
        <taxon>Sulfurimonas</taxon>
    </lineage>
</organism>
<dbReference type="RefSeq" id="WP_193151573.1">
    <property type="nucleotide sequence ID" value="NZ_CP041235.1"/>
</dbReference>
<dbReference type="AlphaFoldDB" id="A0A7M1B0P2"/>
<keyword evidence="1" id="KW-0812">Transmembrane</keyword>
<dbReference type="InterPro" id="IPR027853">
    <property type="entry name" value="DUF4492"/>
</dbReference>
<dbReference type="Proteomes" id="UP000593719">
    <property type="component" value="Chromosome"/>
</dbReference>
<protein>
    <submittedName>
        <fullName evidence="2">DUF4492 domain-containing protein</fullName>
    </submittedName>
</protein>
<keyword evidence="1" id="KW-0472">Membrane</keyword>
<evidence type="ECO:0000313" key="3">
    <source>
        <dbReference type="Proteomes" id="UP000593719"/>
    </source>
</evidence>
<keyword evidence="1" id="KW-1133">Transmembrane helix</keyword>
<feature type="transmembrane region" description="Helical" evidence="1">
    <location>
        <begin position="29"/>
        <end position="49"/>
    </location>
</feature>
<sequence>MKTHITNFFRSVFYLYYDGFVNMRVGKTLWILIAVKLFVMFAIVKWLFFPNILQENFETDAQRSQYILQQLTKEK</sequence>
<dbReference type="KEGG" id="ssei:FJR45_04700"/>